<dbReference type="PANTHER" id="PTHR35596:SF1">
    <property type="entry name" value="MICROBIAL-TYPE PARG CATALYTIC DOMAIN-CONTAINING PROTEIN"/>
    <property type="match status" value="1"/>
</dbReference>
<name>A0A1I3KNQ8_9BACL</name>
<dbReference type="PANTHER" id="PTHR35596">
    <property type="entry name" value="DUF2263 DOMAIN-CONTAINING PROTEIN"/>
    <property type="match status" value="1"/>
</dbReference>
<dbReference type="Gene3D" id="3.40.220.10">
    <property type="entry name" value="Leucine Aminopeptidase, subunit E, domain 1"/>
    <property type="match status" value="1"/>
</dbReference>
<proteinExistence type="predicted"/>
<evidence type="ECO:0000313" key="2">
    <source>
        <dbReference type="Proteomes" id="UP000198915"/>
    </source>
</evidence>
<protein>
    <submittedName>
        <fullName evidence="1">TIGR02452 family protein</fullName>
    </submittedName>
</protein>
<keyword evidence="2" id="KW-1185">Reference proteome</keyword>
<accession>A0A1I3KNQ8</accession>
<sequence length="101" mass="11784">MKTGMNRMKRVMTAQETIKILERGYYFNSLGEKVPIQTELQTPSSTYGCGVFRNRAQDVAGYFAQVLFDEAFENHFDHIVFAVLDHSARQENLRAFRERFL</sequence>
<dbReference type="InterPro" id="IPR043472">
    <property type="entry name" value="Macro_dom-like"/>
</dbReference>
<organism evidence="1 2">
    <name type="scientific">Brevibacillus centrosporus</name>
    <dbReference type="NCBI Taxonomy" id="54910"/>
    <lineage>
        <taxon>Bacteria</taxon>
        <taxon>Bacillati</taxon>
        <taxon>Bacillota</taxon>
        <taxon>Bacilli</taxon>
        <taxon>Bacillales</taxon>
        <taxon>Paenibacillaceae</taxon>
        <taxon>Brevibacillus</taxon>
    </lineage>
</organism>
<evidence type="ECO:0000313" key="1">
    <source>
        <dbReference type="EMBL" id="SFI73785.1"/>
    </source>
</evidence>
<dbReference type="AlphaFoldDB" id="A0A1I3KNQ8"/>
<reference evidence="2" key="1">
    <citation type="submission" date="2016-10" db="EMBL/GenBank/DDBJ databases">
        <authorList>
            <person name="Varghese N."/>
            <person name="Submissions S."/>
        </authorList>
    </citation>
    <scope>NUCLEOTIDE SEQUENCE [LARGE SCALE GENOMIC DNA]</scope>
    <source>
        <strain evidence="2">OK042</strain>
    </source>
</reference>
<dbReference type="Proteomes" id="UP000198915">
    <property type="component" value="Unassembled WGS sequence"/>
</dbReference>
<dbReference type="RefSeq" id="WP_246071014.1">
    <property type="nucleotide sequence ID" value="NZ_BJOE01000025.1"/>
</dbReference>
<dbReference type="EMBL" id="FORT01000001">
    <property type="protein sequence ID" value="SFI73785.1"/>
    <property type="molecule type" value="Genomic_DNA"/>
</dbReference>
<gene>
    <name evidence="1" type="ORF">SAMN05518846_10135</name>
</gene>
<dbReference type="STRING" id="1884381.SAMN05518846_10135"/>